<organism evidence="1 2">
    <name type="scientific">Plakobranchus ocellatus</name>
    <dbReference type="NCBI Taxonomy" id="259542"/>
    <lineage>
        <taxon>Eukaryota</taxon>
        <taxon>Metazoa</taxon>
        <taxon>Spiralia</taxon>
        <taxon>Lophotrochozoa</taxon>
        <taxon>Mollusca</taxon>
        <taxon>Gastropoda</taxon>
        <taxon>Heterobranchia</taxon>
        <taxon>Euthyneura</taxon>
        <taxon>Panpulmonata</taxon>
        <taxon>Sacoglossa</taxon>
        <taxon>Placobranchoidea</taxon>
        <taxon>Plakobranchidae</taxon>
        <taxon>Plakobranchus</taxon>
    </lineage>
</organism>
<dbReference type="AlphaFoldDB" id="A0AAV4B5C3"/>
<comment type="caution">
    <text evidence="1">The sequence shown here is derived from an EMBL/GenBank/DDBJ whole genome shotgun (WGS) entry which is preliminary data.</text>
</comment>
<keyword evidence="2" id="KW-1185">Reference proteome</keyword>
<dbReference type="Proteomes" id="UP000735302">
    <property type="component" value="Unassembled WGS sequence"/>
</dbReference>
<name>A0AAV4B5C3_9GAST</name>
<evidence type="ECO:0000313" key="1">
    <source>
        <dbReference type="EMBL" id="GFO14825.1"/>
    </source>
</evidence>
<protein>
    <submittedName>
        <fullName evidence="1">Ribonuclease hi</fullName>
    </submittedName>
</protein>
<accession>A0AAV4B5C3</accession>
<dbReference type="EMBL" id="BLXT01004580">
    <property type="protein sequence ID" value="GFO14825.1"/>
    <property type="molecule type" value="Genomic_DNA"/>
</dbReference>
<gene>
    <name evidence="1" type="ORF">PoB_004133000</name>
</gene>
<reference evidence="1 2" key="1">
    <citation type="journal article" date="2021" name="Elife">
        <title>Chloroplast acquisition without the gene transfer in kleptoplastic sea slugs, Plakobranchus ocellatus.</title>
        <authorList>
            <person name="Maeda T."/>
            <person name="Takahashi S."/>
            <person name="Yoshida T."/>
            <person name="Shimamura S."/>
            <person name="Takaki Y."/>
            <person name="Nagai Y."/>
            <person name="Toyoda A."/>
            <person name="Suzuki Y."/>
            <person name="Arimoto A."/>
            <person name="Ishii H."/>
            <person name="Satoh N."/>
            <person name="Nishiyama T."/>
            <person name="Hasebe M."/>
            <person name="Maruyama T."/>
            <person name="Minagawa J."/>
            <person name="Obokata J."/>
            <person name="Shigenobu S."/>
        </authorList>
    </citation>
    <scope>NUCLEOTIDE SEQUENCE [LARGE SCALE GENOMIC DNA]</scope>
</reference>
<sequence length="137" mass="15668">MVCTISSGGTFLNPACIFSLNFSITFGPPKTSPHLGLRLRWFQFQNLVRMDFSDPSNYRPIALTSCLSKTLERRVNDPPVHVLESTDMLSKKWVSENGFRFSVLKTTCFHLHRQRICTEPTLHVDRQPIPVKGEAKF</sequence>
<evidence type="ECO:0000313" key="2">
    <source>
        <dbReference type="Proteomes" id="UP000735302"/>
    </source>
</evidence>
<proteinExistence type="predicted"/>